<comment type="caution">
    <text evidence="7">The sequence shown here is derived from an EMBL/GenBank/DDBJ whole genome shotgun (WGS) entry which is preliminary data.</text>
</comment>
<evidence type="ECO:0000256" key="4">
    <source>
        <dbReference type="ARBA" id="ARBA00022989"/>
    </source>
</evidence>
<evidence type="ECO:0000313" key="8">
    <source>
        <dbReference type="Proteomes" id="UP000573963"/>
    </source>
</evidence>
<dbReference type="Pfam" id="PF03606">
    <property type="entry name" value="DcuC"/>
    <property type="match status" value="1"/>
</dbReference>
<feature type="transmembrane region" description="Helical" evidence="6">
    <location>
        <begin position="162"/>
        <end position="185"/>
    </location>
</feature>
<protein>
    <submittedName>
        <fullName evidence="7">YfcC family protein</fullName>
    </submittedName>
</protein>
<feature type="transmembrane region" description="Helical" evidence="6">
    <location>
        <begin position="487"/>
        <end position="510"/>
    </location>
</feature>
<dbReference type="GO" id="GO:0005886">
    <property type="term" value="C:plasma membrane"/>
    <property type="evidence" value="ECO:0007669"/>
    <property type="project" value="UniProtKB-SubCell"/>
</dbReference>
<dbReference type="EMBL" id="JABAFD010000001">
    <property type="protein sequence ID" value="NME08444.1"/>
    <property type="molecule type" value="Genomic_DNA"/>
</dbReference>
<feature type="transmembrane region" description="Helical" evidence="6">
    <location>
        <begin position="136"/>
        <end position="156"/>
    </location>
</feature>
<dbReference type="RefSeq" id="WP_168930810.1">
    <property type="nucleotide sequence ID" value="NZ_JABAFD010000001.1"/>
</dbReference>
<reference evidence="7 8" key="1">
    <citation type="submission" date="2020-04" db="EMBL/GenBank/DDBJ databases">
        <authorList>
            <person name="Hitch T.C.A."/>
            <person name="Wylensek D."/>
            <person name="Clavel T."/>
        </authorList>
    </citation>
    <scope>NUCLEOTIDE SEQUENCE [LARGE SCALE GENOMIC DNA]</scope>
    <source>
        <strain evidence="7 8">Med78_4-601-WT-2</strain>
    </source>
</reference>
<name>A0AA44DJ73_PARBF</name>
<dbReference type="PANTHER" id="PTHR43652">
    <property type="entry name" value="BASIC AMINO ACID ANTIPORTER YFCC-RELATED"/>
    <property type="match status" value="1"/>
</dbReference>
<feature type="transmembrane region" description="Helical" evidence="6">
    <location>
        <begin position="448"/>
        <end position="475"/>
    </location>
</feature>
<keyword evidence="4 6" id="KW-1133">Transmembrane helix</keyword>
<sequence length="512" mass="54090">MLNKKSKFKFPSAYTVLLAIMIFIALATQFVPGVKNAKLSDVVMAPVTGMIGVKDVNLESEINDSMNSGGVESALKTINSKEEALVSVTNVGQVKGAIDVSLFVLIIGGFLGVVTKTGALDAGVGGLVRRLKGKELMLIPVLMIIFSLGGTSYGMAEESLAFYALITATMIAAGFDPIVGASILLLGCGCGVLGSTVNPFAIGAAVSAAGAAGVQINQGTIIIIGIVLWIVTLSISIIYVMRYAKKVHLDKSNTILSKKEIMDANESFSRNKEEILELTGKRKSVLVLFVLSFVVMILGVVPWSDFGIKMFENSTSWLNGASLGSWWFPELTSWFFIMAVIIGLVYRMSERDIVSSFISGCEDMVGVALVIGISRGISFMMANAGLDIYILDKASGVLSGVSGILFANMAYIIYIGLSFLVPSTSGLASVSMPIFAPLAQKLNIAPEIVVSAFSAGSGIVNLITPTSGVVMGGLAISKIDYVTWVKFIGKLLLILFIATLLILAIMPVVLGI</sequence>
<evidence type="ECO:0000256" key="3">
    <source>
        <dbReference type="ARBA" id="ARBA00022692"/>
    </source>
</evidence>
<feature type="transmembrane region" description="Helical" evidence="6">
    <location>
        <begin position="411"/>
        <end position="436"/>
    </location>
</feature>
<evidence type="ECO:0000256" key="1">
    <source>
        <dbReference type="ARBA" id="ARBA00004651"/>
    </source>
</evidence>
<keyword evidence="5 6" id="KW-0472">Membrane</keyword>
<feature type="transmembrane region" description="Helical" evidence="6">
    <location>
        <begin position="222"/>
        <end position="241"/>
    </location>
</feature>
<feature type="transmembrane region" description="Helical" evidence="6">
    <location>
        <begin position="324"/>
        <end position="346"/>
    </location>
</feature>
<keyword evidence="3 6" id="KW-0812">Transmembrane</keyword>
<feature type="transmembrane region" description="Helical" evidence="6">
    <location>
        <begin position="96"/>
        <end position="115"/>
    </location>
</feature>
<feature type="transmembrane region" description="Helical" evidence="6">
    <location>
        <begin position="285"/>
        <end position="304"/>
    </location>
</feature>
<evidence type="ECO:0000256" key="5">
    <source>
        <dbReference type="ARBA" id="ARBA00023136"/>
    </source>
</evidence>
<dbReference type="PANTHER" id="PTHR43652:SF6">
    <property type="entry name" value="ARGININE REPRESSOR"/>
    <property type="match status" value="1"/>
</dbReference>
<dbReference type="InterPro" id="IPR051679">
    <property type="entry name" value="DASS-Related_Transporters"/>
</dbReference>
<comment type="subcellular location">
    <subcellularLocation>
        <location evidence="1">Cell membrane</location>
        <topology evidence="1">Multi-pass membrane protein</topology>
    </subcellularLocation>
</comment>
<proteinExistence type="predicted"/>
<evidence type="ECO:0000256" key="2">
    <source>
        <dbReference type="ARBA" id="ARBA00022475"/>
    </source>
</evidence>
<organism evidence="7 8">
    <name type="scientific">Paraclostridium bifermentans</name>
    <name type="common">Clostridium bifermentans</name>
    <dbReference type="NCBI Taxonomy" id="1490"/>
    <lineage>
        <taxon>Bacteria</taxon>
        <taxon>Bacillati</taxon>
        <taxon>Bacillota</taxon>
        <taxon>Clostridia</taxon>
        <taxon>Peptostreptococcales</taxon>
        <taxon>Peptostreptococcaceae</taxon>
        <taxon>Paraclostridium</taxon>
    </lineage>
</organism>
<keyword evidence="2" id="KW-1003">Cell membrane</keyword>
<evidence type="ECO:0000313" key="7">
    <source>
        <dbReference type="EMBL" id="NME08444.1"/>
    </source>
</evidence>
<feature type="transmembrane region" description="Helical" evidence="6">
    <location>
        <begin position="12"/>
        <end position="31"/>
    </location>
</feature>
<feature type="transmembrane region" description="Helical" evidence="6">
    <location>
        <begin position="197"/>
        <end position="216"/>
    </location>
</feature>
<dbReference type="AlphaFoldDB" id="A0AA44DJ73"/>
<dbReference type="InterPro" id="IPR018385">
    <property type="entry name" value="C4_dicarb_anaerob_car-like"/>
</dbReference>
<dbReference type="Proteomes" id="UP000573963">
    <property type="component" value="Unassembled WGS sequence"/>
</dbReference>
<evidence type="ECO:0000256" key="6">
    <source>
        <dbReference type="SAM" id="Phobius"/>
    </source>
</evidence>
<accession>A0AA44DJ73</accession>
<gene>
    <name evidence="7" type="ORF">HF875_02865</name>
</gene>